<dbReference type="EMBL" id="JARAWN010000069">
    <property type="protein sequence ID" value="MDX3130934.1"/>
    <property type="molecule type" value="Genomic_DNA"/>
</dbReference>
<comment type="caution">
    <text evidence="1">The sequence shown here is derived from an EMBL/GenBank/DDBJ whole genome shotgun (WGS) entry which is preliminary data.</text>
</comment>
<gene>
    <name evidence="1" type="ORF">PV367_14325</name>
</gene>
<name>A0AAJ2ULM1_9ACTN</name>
<proteinExistence type="predicted"/>
<dbReference type="Proteomes" id="UP001273589">
    <property type="component" value="Unassembled WGS sequence"/>
</dbReference>
<dbReference type="RefSeq" id="WP_319691865.1">
    <property type="nucleotide sequence ID" value="NZ_JARAWN010000069.1"/>
</dbReference>
<evidence type="ECO:0000313" key="2">
    <source>
        <dbReference type="Proteomes" id="UP001273589"/>
    </source>
</evidence>
<accession>A0AAJ2ULM1</accession>
<evidence type="ECO:0000313" key="1">
    <source>
        <dbReference type="EMBL" id="MDX3130934.1"/>
    </source>
</evidence>
<reference evidence="1" key="1">
    <citation type="journal article" date="2023" name="Microb. Genom.">
        <title>Mesoterricola silvestris gen. nov., sp. nov., Mesoterricola sediminis sp. nov., Geothrix oryzae sp. nov., Geothrix edaphica sp. nov., Geothrix rubra sp. nov., and Geothrix limicola sp. nov., six novel members of Acidobacteriota isolated from soils.</title>
        <authorList>
            <person name="Weisberg A.J."/>
            <person name="Pearce E."/>
            <person name="Kramer C.G."/>
            <person name="Chang J.H."/>
            <person name="Clarke C.R."/>
        </authorList>
    </citation>
    <scope>NUCLEOTIDE SEQUENCE</scope>
    <source>
        <strain evidence="1">ND06-05F</strain>
    </source>
</reference>
<sequence>MLLKLIGSSCSGKTTLAYAAAAWIGKIAVHDFDPPDDLLPVLEPHGIAFEISRALEA</sequence>
<protein>
    <submittedName>
        <fullName evidence="1">Uncharacterized protein</fullName>
    </submittedName>
</protein>
<organism evidence="1 2">
    <name type="scientific">Streptomyces europaeiscabiei</name>
    <dbReference type="NCBI Taxonomy" id="146819"/>
    <lineage>
        <taxon>Bacteria</taxon>
        <taxon>Bacillati</taxon>
        <taxon>Actinomycetota</taxon>
        <taxon>Actinomycetes</taxon>
        <taxon>Kitasatosporales</taxon>
        <taxon>Streptomycetaceae</taxon>
        <taxon>Streptomyces</taxon>
    </lineage>
</organism>
<dbReference type="AlphaFoldDB" id="A0AAJ2ULM1"/>